<evidence type="ECO:0000256" key="1">
    <source>
        <dbReference type="SAM" id="MobiDB-lite"/>
    </source>
</evidence>
<reference evidence="2 3" key="1">
    <citation type="journal article" date="2019" name="Mol. Biol. Evol.">
        <title>Blast fungal genomes show frequent chromosomal changes, gene gains and losses, and effector gene turnover.</title>
        <authorList>
            <person name="Gomez Luciano L.B."/>
            <person name="Jason Tsai I."/>
            <person name="Chuma I."/>
            <person name="Tosa Y."/>
            <person name="Chen Y.H."/>
            <person name="Li J.Y."/>
            <person name="Li M.Y."/>
            <person name="Jade Lu M.Y."/>
            <person name="Nakayashiki H."/>
            <person name="Li W.H."/>
        </authorList>
    </citation>
    <scope>NUCLEOTIDE SEQUENCE [LARGE SCALE GENOMIC DNA]</scope>
    <source>
        <strain evidence="2">MZ5-1-6</strain>
    </source>
</reference>
<feature type="region of interest" description="Disordered" evidence="1">
    <location>
        <begin position="1"/>
        <end position="143"/>
    </location>
</feature>
<dbReference type="EMBL" id="CP034206">
    <property type="protein sequence ID" value="QBZ58745.1"/>
    <property type="molecule type" value="Genomic_DNA"/>
</dbReference>
<feature type="compositionally biased region" description="Polar residues" evidence="1">
    <location>
        <begin position="16"/>
        <end position="31"/>
    </location>
</feature>
<gene>
    <name evidence="2" type="ORF">PoMZ_03703</name>
</gene>
<feature type="region of interest" description="Disordered" evidence="1">
    <location>
        <begin position="253"/>
        <end position="308"/>
    </location>
</feature>
<evidence type="ECO:0000313" key="2">
    <source>
        <dbReference type="EMBL" id="QBZ58745.1"/>
    </source>
</evidence>
<feature type="region of interest" description="Disordered" evidence="1">
    <location>
        <begin position="203"/>
        <end position="227"/>
    </location>
</feature>
<feature type="compositionally biased region" description="Basic and acidic residues" evidence="1">
    <location>
        <begin position="292"/>
        <end position="304"/>
    </location>
</feature>
<name>A0A4V1C659_PYROR</name>
<feature type="region of interest" description="Disordered" evidence="1">
    <location>
        <begin position="604"/>
        <end position="637"/>
    </location>
</feature>
<feature type="compositionally biased region" description="Low complexity" evidence="1">
    <location>
        <begin position="275"/>
        <end position="291"/>
    </location>
</feature>
<dbReference type="Proteomes" id="UP000294847">
    <property type="component" value="Chromosome 3"/>
</dbReference>
<protein>
    <submittedName>
        <fullName evidence="2">Uncharacterized protein</fullName>
    </submittedName>
</protein>
<proteinExistence type="predicted"/>
<evidence type="ECO:0000313" key="3">
    <source>
        <dbReference type="Proteomes" id="UP000294847"/>
    </source>
</evidence>
<feature type="compositionally biased region" description="Low complexity" evidence="1">
    <location>
        <begin position="604"/>
        <end position="613"/>
    </location>
</feature>
<feature type="compositionally biased region" description="Polar residues" evidence="1">
    <location>
        <begin position="127"/>
        <end position="142"/>
    </location>
</feature>
<feature type="compositionally biased region" description="Polar residues" evidence="1">
    <location>
        <begin position="73"/>
        <end position="85"/>
    </location>
</feature>
<feature type="compositionally biased region" description="Polar residues" evidence="1">
    <location>
        <begin position="99"/>
        <end position="120"/>
    </location>
</feature>
<sequence length="740" mass="81729">MLSGSLPHISVHRRQVSPSIFNGSQTENVGSQIHKPSKAGSADENVEPRPEALRRVSASNLQPALLAAEPDSNDNVVSCQLPPNHSTKEKRISLKLRNQLRSPPTSTPLRQVQHSSNSQEEGLPNPLQWSTARNVSRSSNGSPRPYRFLLENPFPSLESLTLSGGNVENLLSSEVPWTVGRSFRHGSLELDYASQDATCTALRSTSSSYPTEGQRSSGETASPPRGSLRDRWFVSLGRFSKPYGRLSLLFRTSSSSGHGQKAHEISDEDNQSRQDTVTTLDSSDDVSTTSVEEPKDNAASRVDEPTTADSIISGRHVPEIQEIISPTLDLYKPFPKVEPPMRNMELMTPRKLQRSSLHGSLFEGLDKVGLGANAFSRKPLFEASPRSMDCISHPDSRSAAESAATIQKSDGKVVIMNPSESSLKCETQSRSDSRRLRGGGGLKKLKLKLENSRLGRYYRHKMRRCTSHDPDICDDQKRRCTTRKERIHWYQPWRRVKWFKGAQYRKGRRATHGTPRPQSSGGRVFGYAIMHSSEESRGGQTMPQRQGSRFRTEFDENTGLMINQEPNERVLHRANFRTAMGVHLEQIIEVASEFERSIQEEAVATTTTTTETAPHAQKPSHHLARGSEILNPENTRVDKPLVSKVSHEQPDSEAENSLVPGLTSADTLVSGLQGPTTPSRSASRAATVASTGIDSLTNEDNFDDDADFLLSTDSINSAMLPVSEPIREHNHVVLGSSLTV</sequence>
<accession>A0A4V1C659</accession>
<dbReference type="AlphaFoldDB" id="A0A4V1C659"/>
<feature type="region of interest" description="Disordered" evidence="1">
    <location>
        <begin position="504"/>
        <end position="523"/>
    </location>
</feature>
<organism evidence="2 3">
    <name type="scientific">Pyricularia oryzae</name>
    <name type="common">Rice blast fungus</name>
    <name type="synonym">Magnaporthe oryzae</name>
    <dbReference type="NCBI Taxonomy" id="318829"/>
    <lineage>
        <taxon>Eukaryota</taxon>
        <taxon>Fungi</taxon>
        <taxon>Dikarya</taxon>
        <taxon>Ascomycota</taxon>
        <taxon>Pezizomycotina</taxon>
        <taxon>Sordariomycetes</taxon>
        <taxon>Sordariomycetidae</taxon>
        <taxon>Magnaporthales</taxon>
        <taxon>Pyriculariaceae</taxon>
        <taxon>Pyricularia</taxon>
    </lineage>
</organism>
<feature type="compositionally biased region" description="Polar residues" evidence="1">
    <location>
        <begin position="203"/>
        <end position="220"/>
    </location>
</feature>